<name>A0A1F4T6H7_UNCSA</name>
<protein>
    <submittedName>
        <fullName evidence="1">Uncharacterized protein</fullName>
    </submittedName>
</protein>
<dbReference type="AlphaFoldDB" id="A0A1F4T6H7"/>
<evidence type="ECO:0000313" key="1">
    <source>
        <dbReference type="EMBL" id="OGC28314.1"/>
    </source>
</evidence>
<dbReference type="EMBL" id="MEUG01000001">
    <property type="protein sequence ID" value="OGC28314.1"/>
    <property type="molecule type" value="Genomic_DNA"/>
</dbReference>
<evidence type="ECO:0000313" key="2">
    <source>
        <dbReference type="Proteomes" id="UP000178602"/>
    </source>
</evidence>
<gene>
    <name evidence="1" type="ORF">A3K49_04960</name>
</gene>
<proteinExistence type="predicted"/>
<comment type="caution">
    <text evidence="1">The sequence shown here is derived from an EMBL/GenBank/DDBJ whole genome shotgun (WGS) entry which is preliminary data.</text>
</comment>
<organism evidence="1 2">
    <name type="scientific">candidate division WOR-1 bacterium RIFOXYC12_FULL_54_18</name>
    <dbReference type="NCBI Taxonomy" id="1802584"/>
    <lineage>
        <taxon>Bacteria</taxon>
        <taxon>Bacillati</taxon>
        <taxon>Saganbacteria</taxon>
    </lineage>
</organism>
<reference evidence="1 2" key="1">
    <citation type="journal article" date="2016" name="Nat. Commun.">
        <title>Thousands of microbial genomes shed light on interconnected biogeochemical processes in an aquifer system.</title>
        <authorList>
            <person name="Anantharaman K."/>
            <person name="Brown C.T."/>
            <person name="Hug L.A."/>
            <person name="Sharon I."/>
            <person name="Castelle C.J."/>
            <person name="Probst A.J."/>
            <person name="Thomas B.C."/>
            <person name="Singh A."/>
            <person name="Wilkins M.J."/>
            <person name="Karaoz U."/>
            <person name="Brodie E.L."/>
            <person name="Williams K.H."/>
            <person name="Hubbard S.S."/>
            <person name="Banfield J.F."/>
        </authorList>
    </citation>
    <scope>NUCLEOTIDE SEQUENCE [LARGE SCALE GENOMIC DNA]</scope>
</reference>
<dbReference type="Proteomes" id="UP000178602">
    <property type="component" value="Unassembled WGS sequence"/>
</dbReference>
<accession>A0A1F4T6H7</accession>
<sequence length="74" mass="8183">MELSEKLQQEVRGFLETYKYLPPAGRASFEAVLAKNLLGEDERTKKLYQALIEAAKNDATVEGAIEALNACVPQ</sequence>